<evidence type="ECO:0000259" key="1">
    <source>
        <dbReference type="PROSITE" id="PS50943"/>
    </source>
</evidence>
<dbReference type="Proteomes" id="UP000182762">
    <property type="component" value="Unassembled WGS sequence"/>
</dbReference>
<evidence type="ECO:0000313" key="2">
    <source>
        <dbReference type="EMBL" id="SFQ88121.1"/>
    </source>
</evidence>
<dbReference type="SMART" id="SM00530">
    <property type="entry name" value="HTH_XRE"/>
    <property type="match status" value="1"/>
</dbReference>
<proteinExistence type="predicted"/>
<dbReference type="PROSITE" id="PS50943">
    <property type="entry name" value="HTH_CROC1"/>
    <property type="match status" value="1"/>
</dbReference>
<comment type="caution">
    <text evidence="2">The sequence shown here is derived from an EMBL/GenBank/DDBJ whole genome shotgun (WGS) entry which is preliminary data.</text>
</comment>
<gene>
    <name evidence="2" type="ORF">SAMN02745910_04962</name>
</gene>
<dbReference type="GeneID" id="93713475"/>
<sequence>MKQLLKQKGITMTEFHEITEISQNALSHISNGKSNGIQFNTLDKILEATNSKIEELIEHGEELYSLFIRLEHNKSKKPNFLGWGFKG</sequence>
<organism evidence="2 3">
    <name type="scientific">Priestia endophytica DSM 13796</name>
    <dbReference type="NCBI Taxonomy" id="1121089"/>
    <lineage>
        <taxon>Bacteria</taxon>
        <taxon>Bacillati</taxon>
        <taxon>Bacillota</taxon>
        <taxon>Bacilli</taxon>
        <taxon>Bacillales</taxon>
        <taxon>Bacillaceae</taxon>
        <taxon>Priestia</taxon>
    </lineage>
</organism>
<accession>A0A1I6C4J1</accession>
<dbReference type="InterPro" id="IPR001387">
    <property type="entry name" value="Cro/C1-type_HTH"/>
</dbReference>
<dbReference type="SUPFAM" id="SSF47413">
    <property type="entry name" value="lambda repressor-like DNA-binding domains"/>
    <property type="match status" value="1"/>
</dbReference>
<evidence type="ECO:0000313" key="3">
    <source>
        <dbReference type="Proteomes" id="UP000182762"/>
    </source>
</evidence>
<dbReference type="Pfam" id="PF13443">
    <property type="entry name" value="HTH_26"/>
    <property type="match status" value="1"/>
</dbReference>
<protein>
    <submittedName>
        <fullName evidence="2">DNA-binding transcriptional regulator, XRE family</fullName>
    </submittedName>
</protein>
<dbReference type="Gene3D" id="1.10.260.40">
    <property type="entry name" value="lambda repressor-like DNA-binding domains"/>
    <property type="match status" value="1"/>
</dbReference>
<keyword evidence="3" id="KW-1185">Reference proteome</keyword>
<reference evidence="2 3" key="1">
    <citation type="submission" date="2016-10" db="EMBL/GenBank/DDBJ databases">
        <authorList>
            <person name="Varghese N."/>
            <person name="Submissions S."/>
        </authorList>
    </citation>
    <scope>NUCLEOTIDE SEQUENCE [LARGE SCALE GENOMIC DNA]</scope>
    <source>
        <strain evidence="2 3">DSM 13796</strain>
    </source>
</reference>
<dbReference type="RefSeq" id="WP_074842926.1">
    <property type="nucleotide sequence ID" value="NZ_FOXX01000024.1"/>
</dbReference>
<dbReference type="CDD" id="cd00093">
    <property type="entry name" value="HTH_XRE"/>
    <property type="match status" value="1"/>
</dbReference>
<dbReference type="EMBL" id="FOXX01000024">
    <property type="protein sequence ID" value="SFQ88121.1"/>
    <property type="molecule type" value="Genomic_DNA"/>
</dbReference>
<dbReference type="InterPro" id="IPR010982">
    <property type="entry name" value="Lambda_DNA-bd_dom_sf"/>
</dbReference>
<keyword evidence="2" id="KW-0238">DNA-binding</keyword>
<name>A0A1I6C4J1_9BACI</name>
<feature type="domain" description="HTH cro/C1-type" evidence="1">
    <location>
        <begin position="1"/>
        <end position="56"/>
    </location>
</feature>
<dbReference type="GO" id="GO:0003677">
    <property type="term" value="F:DNA binding"/>
    <property type="evidence" value="ECO:0007669"/>
    <property type="project" value="UniProtKB-KW"/>
</dbReference>